<dbReference type="PANTHER" id="PTHR23534:SF1">
    <property type="entry name" value="MAJOR FACILITATOR SUPERFAMILY PROTEIN"/>
    <property type="match status" value="1"/>
</dbReference>
<evidence type="ECO:0000259" key="5">
    <source>
        <dbReference type="PROSITE" id="PS50850"/>
    </source>
</evidence>
<organism evidence="6 7">
    <name type="scientific">Alteromonas sediminis</name>
    <dbReference type="NCBI Taxonomy" id="2259342"/>
    <lineage>
        <taxon>Bacteria</taxon>
        <taxon>Pseudomonadati</taxon>
        <taxon>Pseudomonadota</taxon>
        <taxon>Gammaproteobacteria</taxon>
        <taxon>Alteromonadales</taxon>
        <taxon>Alteromonadaceae</taxon>
        <taxon>Alteromonas/Salinimonas group</taxon>
        <taxon>Alteromonas</taxon>
    </lineage>
</organism>
<dbReference type="SUPFAM" id="SSF103473">
    <property type="entry name" value="MFS general substrate transporter"/>
    <property type="match status" value="1"/>
</dbReference>
<feature type="domain" description="Major facilitator superfamily (MFS) profile" evidence="5">
    <location>
        <begin position="215"/>
        <end position="410"/>
    </location>
</feature>
<dbReference type="Gene3D" id="1.20.1250.20">
    <property type="entry name" value="MFS general substrate transporter like domains"/>
    <property type="match status" value="1"/>
</dbReference>
<comment type="caution">
    <text evidence="6">The sequence shown here is derived from an EMBL/GenBank/DDBJ whole genome shotgun (WGS) entry which is preliminary data.</text>
</comment>
<feature type="transmembrane region" description="Helical" evidence="4">
    <location>
        <begin position="21"/>
        <end position="50"/>
    </location>
</feature>
<dbReference type="InterPro" id="IPR020846">
    <property type="entry name" value="MFS_dom"/>
</dbReference>
<keyword evidence="7" id="KW-1185">Reference proteome</keyword>
<proteinExistence type="predicted"/>
<feature type="transmembrane region" description="Helical" evidence="4">
    <location>
        <begin position="174"/>
        <end position="196"/>
    </location>
</feature>
<reference evidence="6 7" key="1">
    <citation type="submission" date="2018-11" db="EMBL/GenBank/DDBJ databases">
        <authorList>
            <person name="Ye M.-Q."/>
            <person name="Du Z.-J."/>
        </authorList>
    </citation>
    <scope>NUCLEOTIDE SEQUENCE [LARGE SCALE GENOMIC DNA]</scope>
    <source>
        <strain evidence="6 7">U0105</strain>
    </source>
</reference>
<dbReference type="AlphaFoldDB" id="A0A3N5ZBD5"/>
<feature type="transmembrane region" description="Helical" evidence="4">
    <location>
        <begin position="56"/>
        <end position="76"/>
    </location>
</feature>
<feature type="transmembrane region" description="Helical" evidence="4">
    <location>
        <begin position="88"/>
        <end position="105"/>
    </location>
</feature>
<keyword evidence="2 4" id="KW-1133">Transmembrane helix</keyword>
<evidence type="ECO:0000256" key="4">
    <source>
        <dbReference type="SAM" id="Phobius"/>
    </source>
</evidence>
<accession>A0A3N5ZBD5</accession>
<dbReference type="Proteomes" id="UP000275281">
    <property type="component" value="Unassembled WGS sequence"/>
</dbReference>
<feature type="transmembrane region" description="Helical" evidence="4">
    <location>
        <begin position="312"/>
        <end position="333"/>
    </location>
</feature>
<keyword evidence="1 4" id="KW-0812">Transmembrane</keyword>
<dbReference type="InterPro" id="IPR011701">
    <property type="entry name" value="MFS"/>
</dbReference>
<dbReference type="RefSeq" id="WP_124026595.1">
    <property type="nucleotide sequence ID" value="NZ_JBHRSN010000005.1"/>
</dbReference>
<dbReference type="PROSITE" id="PS50850">
    <property type="entry name" value="MFS"/>
    <property type="match status" value="1"/>
</dbReference>
<feature type="transmembrane region" description="Helical" evidence="4">
    <location>
        <begin position="378"/>
        <end position="399"/>
    </location>
</feature>
<evidence type="ECO:0000256" key="3">
    <source>
        <dbReference type="ARBA" id="ARBA00023136"/>
    </source>
</evidence>
<dbReference type="PANTHER" id="PTHR23534">
    <property type="entry name" value="MFS PERMEASE"/>
    <property type="match status" value="1"/>
</dbReference>
<evidence type="ECO:0000313" key="6">
    <source>
        <dbReference type="EMBL" id="RPJ68594.1"/>
    </source>
</evidence>
<feature type="transmembrane region" description="Helical" evidence="4">
    <location>
        <begin position="223"/>
        <end position="242"/>
    </location>
</feature>
<dbReference type="GO" id="GO:0022857">
    <property type="term" value="F:transmembrane transporter activity"/>
    <property type="evidence" value="ECO:0007669"/>
    <property type="project" value="InterPro"/>
</dbReference>
<keyword evidence="3 4" id="KW-0472">Membrane</keyword>
<dbReference type="OrthoDB" id="8558006at2"/>
<name>A0A3N5ZBD5_9ALTE</name>
<feature type="transmembrane region" description="Helical" evidence="4">
    <location>
        <begin position="288"/>
        <end position="306"/>
    </location>
</feature>
<dbReference type="Pfam" id="PF07690">
    <property type="entry name" value="MFS_1"/>
    <property type="match status" value="1"/>
</dbReference>
<evidence type="ECO:0000256" key="1">
    <source>
        <dbReference type="ARBA" id="ARBA00022692"/>
    </source>
</evidence>
<feature type="transmembrane region" description="Helical" evidence="4">
    <location>
        <begin position="111"/>
        <end position="135"/>
    </location>
</feature>
<evidence type="ECO:0000313" key="7">
    <source>
        <dbReference type="Proteomes" id="UP000275281"/>
    </source>
</evidence>
<dbReference type="EMBL" id="RPOK01000001">
    <property type="protein sequence ID" value="RPJ68594.1"/>
    <property type="molecule type" value="Genomic_DNA"/>
</dbReference>
<sequence length="410" mass="45133">MQQLLFCHIPITTMFKQLHANVWLLTLAQVFIAATGSMVVFVGSFVGMALSPNPAFATFPVAFMIGGVATFALPVVRVFEKIGRQKGFILAISFGALNSLFVMVTIYLDSFWLFCVGILLYGIPLVASGQFRFAAMESVSEDKAGQAVSTLLMAGLGAAFIGPEIGFWGKELLAAEYAGAFLLLSVCYVVALLPLLKFRPFSHHQKQVELPVRPLLQIIKQPLFMASLSAAAVGFAVMSFIMTATPISMHVHHAFSVQDTKWVIQSHVIAMYLPSLFTGLLIRRYGAVKLLLAGIFTYTVCIGIGLVDQAYIHYWGALVLLGIGWNFMFITATSILPKSYNESEKFRVQGVNDFAIYTSQGIASLSAGWVINSAGWQTLLWVNVPFLLAVCLFIAYWQFSERRVIYQKNA</sequence>
<evidence type="ECO:0000256" key="2">
    <source>
        <dbReference type="ARBA" id="ARBA00022989"/>
    </source>
</evidence>
<gene>
    <name evidence="6" type="ORF">DRW07_04105</name>
</gene>
<dbReference type="InterPro" id="IPR036259">
    <property type="entry name" value="MFS_trans_sf"/>
</dbReference>
<protein>
    <submittedName>
        <fullName evidence="6">MFS transporter</fullName>
    </submittedName>
</protein>
<feature type="transmembrane region" description="Helical" evidence="4">
    <location>
        <begin position="147"/>
        <end position="168"/>
    </location>
</feature>